<dbReference type="PANTHER" id="PTHR38436">
    <property type="entry name" value="POLYKETIDE CYCLASE SNOAL-LIKE DOMAIN"/>
    <property type="match status" value="1"/>
</dbReference>
<dbReference type="AlphaFoldDB" id="A0A4R5FDT1"/>
<accession>A0A4R5FDT1</accession>
<dbReference type="SUPFAM" id="SSF54427">
    <property type="entry name" value="NTF2-like"/>
    <property type="match status" value="1"/>
</dbReference>
<gene>
    <name evidence="1" type="ORF">E1295_22325</name>
</gene>
<dbReference type="Pfam" id="PF07366">
    <property type="entry name" value="SnoaL"/>
    <property type="match status" value="1"/>
</dbReference>
<organism evidence="1 2">
    <name type="scientific">Nonomuraea mesophila</name>
    <dbReference type="NCBI Taxonomy" id="2530382"/>
    <lineage>
        <taxon>Bacteria</taxon>
        <taxon>Bacillati</taxon>
        <taxon>Actinomycetota</taxon>
        <taxon>Actinomycetes</taxon>
        <taxon>Streptosporangiales</taxon>
        <taxon>Streptosporangiaceae</taxon>
        <taxon>Nonomuraea</taxon>
    </lineage>
</organism>
<evidence type="ECO:0000313" key="2">
    <source>
        <dbReference type="Proteomes" id="UP000295136"/>
    </source>
</evidence>
<reference evidence="1 2" key="1">
    <citation type="submission" date="2019-03" db="EMBL/GenBank/DDBJ databases">
        <title>Draft genome sequences of novel Actinobacteria.</title>
        <authorList>
            <person name="Sahin N."/>
            <person name="Ay H."/>
            <person name="Saygin H."/>
        </authorList>
    </citation>
    <scope>NUCLEOTIDE SEQUENCE [LARGE SCALE GENOMIC DNA]</scope>
    <source>
        <strain evidence="1 2">6K102</strain>
    </source>
</reference>
<proteinExistence type="predicted"/>
<dbReference type="GO" id="GO:0030638">
    <property type="term" value="P:polyketide metabolic process"/>
    <property type="evidence" value="ECO:0007669"/>
    <property type="project" value="InterPro"/>
</dbReference>
<dbReference type="InterPro" id="IPR032710">
    <property type="entry name" value="NTF2-like_dom_sf"/>
</dbReference>
<evidence type="ECO:0000313" key="1">
    <source>
        <dbReference type="EMBL" id="TDE47897.1"/>
    </source>
</evidence>
<dbReference type="Proteomes" id="UP000295136">
    <property type="component" value="Unassembled WGS sequence"/>
</dbReference>
<comment type="caution">
    <text evidence="1">The sequence shown here is derived from an EMBL/GenBank/DDBJ whole genome shotgun (WGS) entry which is preliminary data.</text>
</comment>
<name>A0A4R5FDT1_9ACTN</name>
<keyword evidence="2" id="KW-1185">Reference proteome</keyword>
<dbReference type="Gene3D" id="3.10.450.50">
    <property type="match status" value="1"/>
</dbReference>
<protein>
    <submittedName>
        <fullName evidence="1">Ester cyclase</fullName>
    </submittedName>
</protein>
<dbReference type="InterPro" id="IPR009959">
    <property type="entry name" value="Cyclase_SnoaL-like"/>
</dbReference>
<dbReference type="EMBL" id="SMLD01000058">
    <property type="protein sequence ID" value="TDE47897.1"/>
    <property type="molecule type" value="Genomic_DNA"/>
</dbReference>
<sequence length="149" mass="16497">MITTVERNKETLRRFHDAVSTGDEEIISRTIDEVVQPDVQIRTPLPIETTGTSALKEVFTVLRRAFPDLHIEIEDVIAEGDRVVTRNTVTGTHRGEYMGVPPTGRTITYKEILIARFTDGRVAETWAVVDVMSQLRQLGVLPGPNAGGA</sequence>
<dbReference type="PANTHER" id="PTHR38436:SF1">
    <property type="entry name" value="ESTER CYCLASE"/>
    <property type="match status" value="1"/>
</dbReference>